<organism evidence="2">
    <name type="scientific">Trieres chinensis</name>
    <name type="common">Marine centric diatom</name>
    <name type="synonym">Odontella sinensis</name>
    <dbReference type="NCBI Taxonomy" id="1514140"/>
    <lineage>
        <taxon>Eukaryota</taxon>
        <taxon>Sar</taxon>
        <taxon>Stramenopiles</taxon>
        <taxon>Ochrophyta</taxon>
        <taxon>Bacillariophyta</taxon>
        <taxon>Mediophyceae</taxon>
        <taxon>Biddulphiophycidae</taxon>
        <taxon>Eupodiscales</taxon>
        <taxon>Parodontellaceae</taxon>
        <taxon>Trieres</taxon>
    </lineage>
</organism>
<accession>A0A7S1Z138</accession>
<feature type="compositionally biased region" description="Basic and acidic residues" evidence="1">
    <location>
        <begin position="39"/>
        <end position="56"/>
    </location>
</feature>
<evidence type="ECO:0000313" key="2">
    <source>
        <dbReference type="EMBL" id="CAD9325023.1"/>
    </source>
</evidence>
<proteinExistence type="predicted"/>
<dbReference type="EMBL" id="HBGO01005579">
    <property type="protein sequence ID" value="CAD9325023.1"/>
    <property type="molecule type" value="Transcribed_RNA"/>
</dbReference>
<feature type="compositionally biased region" description="Polar residues" evidence="1">
    <location>
        <begin position="1"/>
        <end position="16"/>
    </location>
</feature>
<feature type="compositionally biased region" description="Polar residues" evidence="1">
    <location>
        <begin position="24"/>
        <end position="35"/>
    </location>
</feature>
<dbReference type="AlphaFoldDB" id="A0A7S1Z138"/>
<reference evidence="2" key="1">
    <citation type="submission" date="2021-01" db="EMBL/GenBank/DDBJ databases">
        <authorList>
            <person name="Corre E."/>
            <person name="Pelletier E."/>
            <person name="Niang G."/>
            <person name="Scheremetjew M."/>
            <person name="Finn R."/>
            <person name="Kale V."/>
            <person name="Holt S."/>
            <person name="Cochrane G."/>
            <person name="Meng A."/>
            <person name="Brown T."/>
            <person name="Cohen L."/>
        </authorList>
    </citation>
    <scope>NUCLEOTIDE SEQUENCE</scope>
    <source>
        <strain evidence="2">Grunow 1884</strain>
    </source>
</reference>
<protein>
    <submittedName>
        <fullName evidence="2">Uncharacterized protein</fullName>
    </submittedName>
</protein>
<sequence length="99" mass="11084">MGLPTTSIDEISSRTGRASEPAACSNTPPQPTQESPEAADFRGGQDARRWEDETGNSRRRGISGKGRNERSTWENMTKPRKREKHFLFAESIEDLLGHL</sequence>
<gene>
    <name evidence="2" type="ORF">OSIN01602_LOCUS3097</name>
</gene>
<feature type="region of interest" description="Disordered" evidence="1">
    <location>
        <begin position="1"/>
        <end position="82"/>
    </location>
</feature>
<evidence type="ECO:0000256" key="1">
    <source>
        <dbReference type="SAM" id="MobiDB-lite"/>
    </source>
</evidence>
<name>A0A7S1Z138_TRICV</name>